<dbReference type="GO" id="GO:0005886">
    <property type="term" value="C:plasma membrane"/>
    <property type="evidence" value="ECO:0007669"/>
    <property type="project" value="UniProtKB-SubCell"/>
</dbReference>
<dbReference type="GO" id="GO:0015293">
    <property type="term" value="F:symporter activity"/>
    <property type="evidence" value="ECO:0007669"/>
    <property type="project" value="InterPro"/>
</dbReference>
<dbReference type="InterPro" id="IPR036259">
    <property type="entry name" value="MFS_trans_sf"/>
</dbReference>
<comment type="subcellular location">
    <subcellularLocation>
        <location evidence="1">Cell membrane</location>
        <topology evidence="1">Multi-pass membrane protein</topology>
    </subcellularLocation>
</comment>
<dbReference type="PANTHER" id="PTHR11328:SF24">
    <property type="entry name" value="MAJOR FACILITATOR SUPERFAMILY (MFS) PROFILE DOMAIN-CONTAINING PROTEIN"/>
    <property type="match status" value="1"/>
</dbReference>
<comment type="caution">
    <text evidence="7">The sequence shown here is derived from an EMBL/GenBank/DDBJ whole genome shotgun (WGS) entry which is preliminary data.</text>
</comment>
<evidence type="ECO:0000256" key="5">
    <source>
        <dbReference type="SAM" id="Phobius"/>
    </source>
</evidence>
<evidence type="ECO:0000313" key="8">
    <source>
        <dbReference type="Proteomes" id="UP000468687"/>
    </source>
</evidence>
<sequence>MTALPRRTRAGYALAGVSTGTYGTVPGLLLMPYLTDELGVQAAVAGLVVLAPKALDVVLNPVAGRISDRSSRADRRRPFVVRAGIVMALAFAALFAAPVSGPVAATVWALGCSLVAAAAYAFFFVPFLAMSAEITDDYDERTRLMTGRVVVITLAILLAGGSAPLLVDAVGGVAGYRTMGLVMALVIAAGTAAFAWGTRGAPLRRTPATTGSLRTQLAVALASPHARTLLLAFVLQAAAMGTVLAGIVYAARTLVGDPAFATWAFVAFVGPAVVVAPLWQRVALRVGKKDAFTLATLVLAVGLGTLLLARDGGTVALLVGAGVVGVGYAGGQLLPLAMLPDLAAHDAAASGEDQAGTLSGVWSGCELLGYALGPALFGLVLTLGGYTSASGGGAEQTDAARLAVALGISLVPATLVVLSLVPLRRYRLDDALREGGVTTPA</sequence>
<keyword evidence="3 5" id="KW-1133">Transmembrane helix</keyword>
<feature type="transmembrane region" description="Helical" evidence="5">
    <location>
        <begin position="399"/>
        <end position="423"/>
    </location>
</feature>
<dbReference type="PROSITE" id="PS50850">
    <property type="entry name" value="MFS"/>
    <property type="match status" value="1"/>
</dbReference>
<dbReference type="RefSeq" id="WP_163772123.1">
    <property type="nucleotide sequence ID" value="NZ_JAAGXA010000006.1"/>
</dbReference>
<dbReference type="AlphaFoldDB" id="A0A6P0HLQ9"/>
<feature type="domain" description="Major facilitator superfamily (MFS) profile" evidence="6">
    <location>
        <begin position="4"/>
        <end position="425"/>
    </location>
</feature>
<dbReference type="GO" id="GO:0008643">
    <property type="term" value="P:carbohydrate transport"/>
    <property type="evidence" value="ECO:0007669"/>
    <property type="project" value="InterPro"/>
</dbReference>
<proteinExistence type="predicted"/>
<feature type="transmembrane region" description="Helical" evidence="5">
    <location>
        <begin position="79"/>
        <end position="99"/>
    </location>
</feature>
<feature type="transmembrane region" description="Helical" evidence="5">
    <location>
        <begin position="149"/>
        <end position="167"/>
    </location>
</feature>
<feature type="transmembrane region" description="Helical" evidence="5">
    <location>
        <begin position="367"/>
        <end position="387"/>
    </location>
</feature>
<feature type="transmembrane region" description="Helical" evidence="5">
    <location>
        <begin position="12"/>
        <end position="34"/>
    </location>
</feature>
<evidence type="ECO:0000256" key="2">
    <source>
        <dbReference type="ARBA" id="ARBA00022692"/>
    </source>
</evidence>
<protein>
    <submittedName>
        <fullName evidence="7">MFS transporter</fullName>
    </submittedName>
</protein>
<gene>
    <name evidence="7" type="ORF">G3T38_09770</name>
</gene>
<evidence type="ECO:0000256" key="1">
    <source>
        <dbReference type="ARBA" id="ARBA00004651"/>
    </source>
</evidence>
<dbReference type="Gene3D" id="1.20.1250.20">
    <property type="entry name" value="MFS general substrate transporter like domains"/>
    <property type="match status" value="2"/>
</dbReference>
<feature type="transmembrane region" description="Helical" evidence="5">
    <location>
        <begin position="315"/>
        <end position="334"/>
    </location>
</feature>
<reference evidence="7 8" key="1">
    <citation type="journal article" date="2014" name="Int. J. Syst. Evol. Microbiol.">
        <title>Nocardioides zeae sp. nov., isolated from the stem of Zea mays.</title>
        <authorList>
            <person name="Glaeser S.P."/>
            <person name="McInroy J.A."/>
            <person name="Busse H.J."/>
            <person name="Kampfer P."/>
        </authorList>
    </citation>
    <scope>NUCLEOTIDE SEQUENCE [LARGE SCALE GENOMIC DNA]</scope>
    <source>
        <strain evidence="7 8">JCM 30728</strain>
    </source>
</reference>
<evidence type="ECO:0000256" key="4">
    <source>
        <dbReference type="ARBA" id="ARBA00023136"/>
    </source>
</evidence>
<dbReference type="Pfam" id="PF13347">
    <property type="entry name" value="MFS_2"/>
    <property type="match status" value="1"/>
</dbReference>
<name>A0A6P0HLQ9_9ACTN</name>
<keyword evidence="4 5" id="KW-0472">Membrane</keyword>
<evidence type="ECO:0000259" key="6">
    <source>
        <dbReference type="PROSITE" id="PS50850"/>
    </source>
</evidence>
<keyword evidence="8" id="KW-1185">Reference proteome</keyword>
<feature type="transmembrane region" description="Helical" evidence="5">
    <location>
        <begin position="291"/>
        <end position="309"/>
    </location>
</feature>
<feature type="transmembrane region" description="Helical" evidence="5">
    <location>
        <begin position="260"/>
        <end position="279"/>
    </location>
</feature>
<evidence type="ECO:0000313" key="7">
    <source>
        <dbReference type="EMBL" id="NEN78565.1"/>
    </source>
</evidence>
<dbReference type="PANTHER" id="PTHR11328">
    <property type="entry name" value="MAJOR FACILITATOR SUPERFAMILY DOMAIN-CONTAINING PROTEIN"/>
    <property type="match status" value="1"/>
</dbReference>
<accession>A0A6P0HLQ9</accession>
<feature type="transmembrane region" description="Helical" evidence="5">
    <location>
        <begin position="105"/>
        <end position="128"/>
    </location>
</feature>
<feature type="transmembrane region" description="Helical" evidence="5">
    <location>
        <begin position="229"/>
        <end position="248"/>
    </location>
</feature>
<organism evidence="7 8">
    <name type="scientific">Nocardioides zeae</name>
    <dbReference type="NCBI Taxonomy" id="1457234"/>
    <lineage>
        <taxon>Bacteria</taxon>
        <taxon>Bacillati</taxon>
        <taxon>Actinomycetota</taxon>
        <taxon>Actinomycetes</taxon>
        <taxon>Propionibacteriales</taxon>
        <taxon>Nocardioidaceae</taxon>
        <taxon>Nocardioides</taxon>
    </lineage>
</organism>
<evidence type="ECO:0000256" key="3">
    <source>
        <dbReference type="ARBA" id="ARBA00022989"/>
    </source>
</evidence>
<dbReference type="SUPFAM" id="SSF103473">
    <property type="entry name" value="MFS general substrate transporter"/>
    <property type="match status" value="1"/>
</dbReference>
<dbReference type="InterPro" id="IPR039672">
    <property type="entry name" value="MFS_2"/>
</dbReference>
<dbReference type="InterPro" id="IPR020846">
    <property type="entry name" value="MFS_dom"/>
</dbReference>
<feature type="transmembrane region" description="Helical" evidence="5">
    <location>
        <begin position="40"/>
        <end position="59"/>
    </location>
</feature>
<dbReference type="EMBL" id="JAAGXA010000006">
    <property type="protein sequence ID" value="NEN78565.1"/>
    <property type="molecule type" value="Genomic_DNA"/>
</dbReference>
<dbReference type="Proteomes" id="UP000468687">
    <property type="component" value="Unassembled WGS sequence"/>
</dbReference>
<feature type="transmembrane region" description="Helical" evidence="5">
    <location>
        <begin position="179"/>
        <end position="197"/>
    </location>
</feature>
<keyword evidence="2 5" id="KW-0812">Transmembrane</keyword>